<dbReference type="Proteomes" id="UP000060487">
    <property type="component" value="Unassembled WGS sequence"/>
</dbReference>
<dbReference type="InterPro" id="IPR001206">
    <property type="entry name" value="Diacylglycerol_kinase_cat_dom"/>
</dbReference>
<organism evidence="6 7">
    <name type="scientific">Candidatus Magnetominusculus xianensis</name>
    <dbReference type="NCBI Taxonomy" id="1748249"/>
    <lineage>
        <taxon>Bacteria</taxon>
        <taxon>Pseudomonadati</taxon>
        <taxon>Nitrospirota</taxon>
        <taxon>Nitrospiria</taxon>
        <taxon>Nitrospirales</taxon>
        <taxon>Nitrospiraceae</taxon>
        <taxon>Candidatus Magnetominusculus</taxon>
    </lineage>
</organism>
<dbReference type="PROSITE" id="PS50146">
    <property type="entry name" value="DAGK"/>
    <property type="match status" value="1"/>
</dbReference>
<name>A0ABR5SK29_9BACT</name>
<dbReference type="RefSeq" id="WP_085052112.1">
    <property type="nucleotide sequence ID" value="NZ_LNQR01000056.1"/>
</dbReference>
<sequence>MSLPVLIIVNPKAGTFKPERLQTAVDTFKEGGFSVDVYFTKKTGDAESRTRQAVKEAYSMIVSAGGDGTINEVANAAAYSQTRVGVLPFGTSSVLCNDLGLKGGIRDAVRRLINGTTHDVALGRIKMQGQIRYFIEMAGAGLDAAAVYGLNRRLKAYAGIGAYILSGVNCIVNEKFDKMNMSIDSGVIACNTVIISNGACYGGNLLMAPRADIRRPSLYATIFRYSDRLELLTAVADVFLGRHASGKSKYVEQVEFSKMIVDTGSFHVHVDGDYLGRTPLEVDIVEKALRLVY</sequence>
<dbReference type="InterPro" id="IPR017438">
    <property type="entry name" value="ATP-NAD_kinase_N"/>
</dbReference>
<dbReference type="Gene3D" id="2.60.200.40">
    <property type="match status" value="1"/>
</dbReference>
<feature type="domain" description="DAGKc" evidence="5">
    <location>
        <begin position="1"/>
        <end position="129"/>
    </location>
</feature>
<dbReference type="InterPro" id="IPR016064">
    <property type="entry name" value="NAD/diacylglycerol_kinase_sf"/>
</dbReference>
<dbReference type="PANTHER" id="PTHR12358:SF106">
    <property type="entry name" value="LIPID KINASE YEGS"/>
    <property type="match status" value="1"/>
</dbReference>
<keyword evidence="7" id="KW-1185">Reference proteome</keyword>
<evidence type="ECO:0000256" key="1">
    <source>
        <dbReference type="ARBA" id="ARBA00022679"/>
    </source>
</evidence>
<dbReference type="InterPro" id="IPR050187">
    <property type="entry name" value="Lipid_Phosphate_FormReg"/>
</dbReference>
<dbReference type="SUPFAM" id="SSF111331">
    <property type="entry name" value="NAD kinase/diacylglycerol kinase-like"/>
    <property type="match status" value="1"/>
</dbReference>
<dbReference type="Pfam" id="PF19279">
    <property type="entry name" value="YegS_C"/>
    <property type="match status" value="1"/>
</dbReference>
<keyword evidence="2" id="KW-0547">Nucleotide-binding</keyword>
<reference evidence="6 7" key="1">
    <citation type="submission" date="2015-11" db="EMBL/GenBank/DDBJ databases">
        <authorList>
            <person name="Lin W."/>
        </authorList>
    </citation>
    <scope>NUCLEOTIDE SEQUENCE [LARGE SCALE GENOMIC DNA]</scope>
    <source>
        <strain evidence="6 7">HCH-1</strain>
    </source>
</reference>
<evidence type="ECO:0000256" key="4">
    <source>
        <dbReference type="ARBA" id="ARBA00022840"/>
    </source>
</evidence>
<evidence type="ECO:0000313" key="6">
    <source>
        <dbReference type="EMBL" id="KWT86766.1"/>
    </source>
</evidence>
<dbReference type="EMBL" id="LNQR01000056">
    <property type="protein sequence ID" value="KWT86766.1"/>
    <property type="molecule type" value="Genomic_DNA"/>
</dbReference>
<dbReference type="EC" id="2.7.1.107" evidence="6"/>
<accession>A0ABR5SK29</accession>
<dbReference type="GO" id="GO:0004143">
    <property type="term" value="F:ATP-dependent diacylglycerol kinase activity"/>
    <property type="evidence" value="ECO:0007669"/>
    <property type="project" value="UniProtKB-EC"/>
</dbReference>
<evidence type="ECO:0000259" key="5">
    <source>
        <dbReference type="PROSITE" id="PS50146"/>
    </source>
</evidence>
<gene>
    <name evidence="6" type="ORF">ASN18_1489</name>
</gene>
<dbReference type="PANTHER" id="PTHR12358">
    <property type="entry name" value="SPHINGOSINE KINASE"/>
    <property type="match status" value="1"/>
</dbReference>
<evidence type="ECO:0000313" key="7">
    <source>
        <dbReference type="Proteomes" id="UP000060487"/>
    </source>
</evidence>
<dbReference type="SMART" id="SM00046">
    <property type="entry name" value="DAGKc"/>
    <property type="match status" value="1"/>
</dbReference>
<keyword evidence="1 6" id="KW-0808">Transferase</keyword>
<evidence type="ECO:0000256" key="2">
    <source>
        <dbReference type="ARBA" id="ARBA00022741"/>
    </source>
</evidence>
<dbReference type="Gene3D" id="3.40.50.10330">
    <property type="entry name" value="Probable inorganic polyphosphate/atp-NAD kinase, domain 1"/>
    <property type="match status" value="1"/>
</dbReference>
<evidence type="ECO:0000256" key="3">
    <source>
        <dbReference type="ARBA" id="ARBA00022777"/>
    </source>
</evidence>
<protein>
    <submittedName>
        <fullName evidence="6">Diacylglycerol kinase</fullName>
        <ecNumber evidence="6">2.7.1.107</ecNumber>
    </submittedName>
</protein>
<proteinExistence type="predicted"/>
<keyword evidence="4" id="KW-0067">ATP-binding</keyword>
<dbReference type="Pfam" id="PF00781">
    <property type="entry name" value="DAGK_cat"/>
    <property type="match status" value="1"/>
</dbReference>
<comment type="caution">
    <text evidence="6">The sequence shown here is derived from an EMBL/GenBank/DDBJ whole genome shotgun (WGS) entry which is preliminary data.</text>
</comment>
<dbReference type="InterPro" id="IPR045540">
    <property type="entry name" value="YegS/DAGK_C"/>
</dbReference>
<keyword evidence="3 6" id="KW-0418">Kinase</keyword>